<feature type="transmembrane region" description="Helical" evidence="1">
    <location>
        <begin position="376"/>
        <end position="394"/>
    </location>
</feature>
<evidence type="ECO:0000313" key="5">
    <source>
        <dbReference type="Proteomes" id="UP000471300"/>
    </source>
</evidence>
<feature type="transmembrane region" description="Helical" evidence="1">
    <location>
        <begin position="284"/>
        <end position="300"/>
    </location>
</feature>
<feature type="transmembrane region" description="Helical" evidence="1">
    <location>
        <begin position="77"/>
        <end position="95"/>
    </location>
</feature>
<name>A0ABD6J5E8_9LACO</name>
<dbReference type="EMBL" id="VSTR01000007">
    <property type="protein sequence ID" value="MYY73237.1"/>
    <property type="molecule type" value="Genomic_DNA"/>
</dbReference>
<evidence type="ECO:0000313" key="2">
    <source>
        <dbReference type="EMBL" id="MYY73237.1"/>
    </source>
</evidence>
<comment type="caution">
    <text evidence="2">The sequence shown here is derived from an EMBL/GenBank/DDBJ whole genome shotgun (WGS) entry which is preliminary data.</text>
</comment>
<keyword evidence="1" id="KW-1133">Transmembrane helix</keyword>
<feature type="transmembrane region" description="Helical" evidence="1">
    <location>
        <begin position="156"/>
        <end position="174"/>
    </location>
</feature>
<accession>A0ABD6J5E8</accession>
<evidence type="ECO:0008006" key="6">
    <source>
        <dbReference type="Google" id="ProtNLM"/>
    </source>
</evidence>
<feature type="transmembrane region" description="Helical" evidence="1">
    <location>
        <begin position="226"/>
        <end position="246"/>
    </location>
</feature>
<dbReference type="Proteomes" id="UP000470980">
    <property type="component" value="Unassembled WGS sequence"/>
</dbReference>
<dbReference type="EMBL" id="VSTU01000005">
    <property type="protein sequence ID" value="MYZ66202.1"/>
    <property type="molecule type" value="Genomic_DNA"/>
</dbReference>
<dbReference type="AlphaFoldDB" id="A0ABD6J5E8"/>
<feature type="transmembrane region" description="Helical" evidence="1">
    <location>
        <begin position="194"/>
        <end position="214"/>
    </location>
</feature>
<organism evidence="2 4">
    <name type="scientific">Ligilactobacillus salivarius</name>
    <dbReference type="NCBI Taxonomy" id="1624"/>
    <lineage>
        <taxon>Bacteria</taxon>
        <taxon>Bacillati</taxon>
        <taxon>Bacillota</taxon>
        <taxon>Bacilli</taxon>
        <taxon>Lactobacillales</taxon>
        <taxon>Lactobacillaceae</taxon>
        <taxon>Ligilactobacillus</taxon>
    </lineage>
</organism>
<feature type="transmembrane region" description="Helical" evidence="1">
    <location>
        <begin position="557"/>
        <end position="578"/>
    </location>
</feature>
<keyword evidence="1" id="KW-0812">Transmembrane</keyword>
<feature type="transmembrane region" description="Helical" evidence="1">
    <location>
        <begin position="309"/>
        <end position="328"/>
    </location>
</feature>
<reference evidence="4 5" key="1">
    <citation type="journal article" date="2020" name="Food Funct.">
        <title>Screening of Lactobacillus salivarius strains from the feces of Chinese populations and the evaluation of their effects against intestinal inflammation in mice.</title>
        <authorList>
            <person name="Zhai Q."/>
            <person name="Shen X."/>
            <person name="Cen S."/>
            <person name="Zhang C."/>
            <person name="Tian F."/>
            <person name="Zhao J."/>
            <person name="Zhang H."/>
            <person name="Xue Y."/>
            <person name="Chen W."/>
        </authorList>
    </citation>
    <scope>NUCLEOTIDE SEQUENCE [LARGE SCALE GENOMIC DNA]</scope>
    <source>
        <strain evidence="3 5">FZJTZ28M4.scaf</strain>
        <strain evidence="2 4">FZJTZ9M6.scaf</strain>
    </source>
</reference>
<dbReference type="Proteomes" id="UP000471300">
    <property type="component" value="Unassembled WGS sequence"/>
</dbReference>
<sequence length="583" mass="66304">MSDSKWKNVRINILIMLFFGIFSFLLTLVFIKLGTIVLSADGSFHFSRIEELYDNFRNGKLTFIASHTFSSTGVGTFLFYPSVLLYPWIILRLILSPVTSFYVWYGLMLFITMYIAYYSMWLFEKDRVRAIIFGILYTIFPYHIHLGIAHLVVGEFLAYTFIPLFFIGLYYCLVDRKKWYLLGIGWTLILYSHIVSAYITLLSAVAISIIYMIIDAKSIKRVMINLSKNIILVTLLSSFVLIPFVTDFIGAGIKAPNGAIFGYLGSFQEIFLESVKNATDTNRSVGIFAIFTTIVGCYFVRKSRVEEKIAYGLGVFILLCTSTIFPWRLFNNTIIGRVLGVIQFPYRLNTYVGFFLMVTFSLILSKSIHSISNRNAKVLLISGVMMFLMASYYGSLTDLFVKIHESQENLLGKNTKLAKTIPNEAIIRNSNYHNIFDYSILYGEIDYYPSVSFNNLQEGNDITAEVNPKINSILSHIVIIGGKEKVKIPKVASNYIEYNVKADKREKIDIPVLAYKRTKVMLNGKNVGYTASSRGTVMVDGKKGNNKISVTYQPSKLLYMGIIVSFMTWIGLLIGLIFSKRMC</sequence>
<evidence type="ECO:0000313" key="3">
    <source>
        <dbReference type="EMBL" id="MYZ66202.1"/>
    </source>
</evidence>
<evidence type="ECO:0000256" key="1">
    <source>
        <dbReference type="SAM" id="Phobius"/>
    </source>
</evidence>
<gene>
    <name evidence="3" type="ORF">FYL06_04480</name>
    <name evidence="2" type="ORF">FYL10_06040</name>
</gene>
<feature type="transmembrane region" description="Helical" evidence="1">
    <location>
        <begin position="348"/>
        <end position="364"/>
    </location>
</feature>
<feature type="transmembrane region" description="Helical" evidence="1">
    <location>
        <begin position="127"/>
        <end position="144"/>
    </location>
</feature>
<feature type="transmembrane region" description="Helical" evidence="1">
    <location>
        <begin position="12"/>
        <end position="31"/>
    </location>
</feature>
<evidence type="ECO:0000313" key="4">
    <source>
        <dbReference type="Proteomes" id="UP000470980"/>
    </source>
</evidence>
<keyword evidence="1" id="KW-0472">Membrane</keyword>
<protein>
    <recommendedName>
        <fullName evidence="6">YfhO family protein</fullName>
    </recommendedName>
</protein>
<feature type="transmembrane region" description="Helical" evidence="1">
    <location>
        <begin position="102"/>
        <end position="121"/>
    </location>
</feature>
<proteinExistence type="predicted"/>
<dbReference type="RefSeq" id="WP_081539091.1">
    <property type="nucleotide sequence ID" value="NZ_CP090411.1"/>
</dbReference>